<evidence type="ECO:0000313" key="4">
    <source>
        <dbReference type="Proteomes" id="UP000298416"/>
    </source>
</evidence>
<reference evidence="3" key="2">
    <citation type="submission" date="2020-08" db="EMBL/GenBank/DDBJ databases">
        <title>Plant Genome Project.</title>
        <authorList>
            <person name="Zhang R.-G."/>
        </authorList>
    </citation>
    <scope>NUCLEOTIDE SEQUENCE</scope>
    <source>
        <strain evidence="3">Huo1</strain>
        <tissue evidence="3">Leaf</tissue>
    </source>
</reference>
<dbReference type="EMBL" id="PNBA02000011">
    <property type="protein sequence ID" value="KAG6408763.1"/>
    <property type="molecule type" value="Genomic_DNA"/>
</dbReference>
<dbReference type="Proteomes" id="UP000298416">
    <property type="component" value="Unassembled WGS sequence"/>
</dbReference>
<accession>A0A8X8ZLA7</accession>
<dbReference type="PANTHER" id="PTHR37239">
    <property type="entry name" value="EPIDERMAL PATTERNING FACTOR-LIKE PROTEIN 9"/>
    <property type="match status" value="1"/>
</dbReference>
<keyword evidence="4" id="KW-1185">Reference proteome</keyword>
<dbReference type="PANTHER" id="PTHR37239:SF1">
    <property type="entry name" value="EPIDERMAL PATTERNING FACTOR-LIKE PROTEIN 9"/>
    <property type="match status" value="1"/>
</dbReference>
<comment type="caution">
    <text evidence="3">The sequence shown here is derived from an EMBL/GenBank/DDBJ whole genome shotgun (WGS) entry which is preliminary data.</text>
</comment>
<dbReference type="GO" id="GO:2000123">
    <property type="term" value="P:positive regulation of stomatal complex development"/>
    <property type="evidence" value="ECO:0007669"/>
    <property type="project" value="InterPro"/>
</dbReference>
<feature type="signal peptide" evidence="1">
    <location>
        <begin position="1"/>
        <end position="28"/>
    </location>
</feature>
<feature type="chain" id="PRO_5036450271" description="Stomagen C-terminal domain-containing protein" evidence="1">
    <location>
        <begin position="29"/>
        <end position="96"/>
    </location>
</feature>
<protein>
    <recommendedName>
        <fullName evidence="2">Stomagen C-terminal domain-containing protein</fullName>
    </recommendedName>
</protein>
<name>A0A8X8ZLA7_SALSN</name>
<gene>
    <name evidence="3" type="ORF">SASPL_131784</name>
</gene>
<dbReference type="AlphaFoldDB" id="A0A8X8ZLA7"/>
<dbReference type="Pfam" id="PF16851">
    <property type="entry name" value="Stomagen"/>
    <property type="match status" value="1"/>
</dbReference>
<proteinExistence type="predicted"/>
<dbReference type="InterPro" id="IPR031753">
    <property type="entry name" value="Stomagen"/>
</dbReference>
<dbReference type="InterPro" id="IPR044858">
    <property type="entry name" value="Stomagen_C"/>
</dbReference>
<evidence type="ECO:0000313" key="3">
    <source>
        <dbReference type="EMBL" id="KAG6408763.1"/>
    </source>
</evidence>
<organism evidence="3">
    <name type="scientific">Salvia splendens</name>
    <name type="common">Scarlet sage</name>
    <dbReference type="NCBI Taxonomy" id="180675"/>
    <lineage>
        <taxon>Eukaryota</taxon>
        <taxon>Viridiplantae</taxon>
        <taxon>Streptophyta</taxon>
        <taxon>Embryophyta</taxon>
        <taxon>Tracheophyta</taxon>
        <taxon>Spermatophyta</taxon>
        <taxon>Magnoliopsida</taxon>
        <taxon>eudicotyledons</taxon>
        <taxon>Gunneridae</taxon>
        <taxon>Pentapetalae</taxon>
        <taxon>asterids</taxon>
        <taxon>lamiids</taxon>
        <taxon>Lamiales</taxon>
        <taxon>Lamiaceae</taxon>
        <taxon>Nepetoideae</taxon>
        <taxon>Mentheae</taxon>
        <taxon>Salviinae</taxon>
        <taxon>Salvia</taxon>
        <taxon>Salvia subgen. Calosphace</taxon>
        <taxon>core Calosphace</taxon>
    </lineage>
</organism>
<keyword evidence="1" id="KW-0732">Signal</keyword>
<dbReference type="CDD" id="cd22743">
    <property type="entry name" value="stomagen-like"/>
    <property type="match status" value="1"/>
</dbReference>
<feature type="domain" description="Stomagen C-terminal" evidence="2">
    <location>
        <begin position="48"/>
        <end position="95"/>
    </location>
</feature>
<evidence type="ECO:0000256" key="1">
    <source>
        <dbReference type="SAM" id="SignalP"/>
    </source>
</evidence>
<evidence type="ECO:0000259" key="2">
    <source>
        <dbReference type="Pfam" id="PF16851"/>
    </source>
</evidence>
<dbReference type="OrthoDB" id="1893550at2759"/>
<reference evidence="3" key="1">
    <citation type="submission" date="2018-01" db="EMBL/GenBank/DDBJ databases">
        <authorList>
            <person name="Mao J.F."/>
        </authorList>
    </citation>
    <scope>NUCLEOTIDE SEQUENCE</scope>
    <source>
        <strain evidence="3">Huo1</strain>
        <tissue evidence="3">Leaf</tissue>
    </source>
</reference>
<sequence>MVEPKHPFHHFLILILLLAPLLLQGIRGSRVQISQNNHDTPMYKDGWKRLLIGSVAPICTFNECKGCKYRCMAEQVPIERNDPINTAYYYKCVCHR</sequence>